<proteinExistence type="predicted"/>
<dbReference type="RefSeq" id="WP_183958461.1">
    <property type="nucleotide sequence ID" value="NZ_JACIFB010000002.1"/>
</dbReference>
<dbReference type="AlphaFoldDB" id="A0A9X2U3U4"/>
<dbReference type="EMBL" id="JANTYZ010000011">
    <property type="protein sequence ID" value="MCS3866341.1"/>
    <property type="molecule type" value="Genomic_DNA"/>
</dbReference>
<gene>
    <name evidence="2" type="ORF">GGP82_002914</name>
</gene>
<accession>A0A9X2U3U4</accession>
<evidence type="ECO:0000256" key="1">
    <source>
        <dbReference type="SAM" id="Phobius"/>
    </source>
</evidence>
<feature type="transmembrane region" description="Helical" evidence="1">
    <location>
        <begin position="7"/>
        <end position="27"/>
    </location>
</feature>
<feature type="transmembrane region" description="Helical" evidence="1">
    <location>
        <begin position="76"/>
        <end position="97"/>
    </location>
</feature>
<keyword evidence="1" id="KW-0812">Transmembrane</keyword>
<comment type="caution">
    <text evidence="2">The sequence shown here is derived from an EMBL/GenBank/DDBJ whole genome shotgun (WGS) entry which is preliminary data.</text>
</comment>
<feature type="transmembrane region" description="Helical" evidence="1">
    <location>
        <begin position="33"/>
        <end position="55"/>
    </location>
</feature>
<keyword evidence="1" id="KW-1133">Transmembrane helix</keyword>
<dbReference type="Proteomes" id="UP001155034">
    <property type="component" value="Unassembled WGS sequence"/>
</dbReference>
<reference evidence="2" key="1">
    <citation type="submission" date="2022-08" db="EMBL/GenBank/DDBJ databases">
        <title>Genomic Encyclopedia of Type Strains, Phase V (KMG-V): Genome sequencing to study the core and pangenomes of soil and plant-associated prokaryotes.</title>
        <authorList>
            <person name="Whitman W."/>
        </authorList>
    </citation>
    <scope>NUCLEOTIDE SEQUENCE</scope>
    <source>
        <strain evidence="2">SP2016B</strain>
    </source>
</reference>
<evidence type="ECO:0000313" key="2">
    <source>
        <dbReference type="EMBL" id="MCS3866341.1"/>
    </source>
</evidence>
<feature type="transmembrane region" description="Helical" evidence="1">
    <location>
        <begin position="109"/>
        <end position="132"/>
    </location>
</feature>
<evidence type="ECO:0000313" key="3">
    <source>
        <dbReference type="Proteomes" id="UP001155034"/>
    </source>
</evidence>
<sequence>MQPEDYSLLVSGGVNLATTLYIGISAYNREVQWWLLWALPALVFGVLVIPFFRAFRPLKADEERSGGKLYLILRDFARIIILVFGLAFLFTMVVGFGSMQNAETDAGEAGTFMGISLSAICVLPIMLIVWIIPRTLRSDQTEEGPTGPLAE</sequence>
<name>A0A9X2U3U4_9BACT</name>
<organism evidence="2 3">
    <name type="scientific">Salinibacter ruber</name>
    <dbReference type="NCBI Taxonomy" id="146919"/>
    <lineage>
        <taxon>Bacteria</taxon>
        <taxon>Pseudomonadati</taxon>
        <taxon>Rhodothermota</taxon>
        <taxon>Rhodothermia</taxon>
        <taxon>Rhodothermales</taxon>
        <taxon>Salinibacteraceae</taxon>
        <taxon>Salinibacter</taxon>
    </lineage>
</organism>
<keyword evidence="1" id="KW-0472">Membrane</keyword>
<protein>
    <submittedName>
        <fullName evidence="2">Uncharacterized protein</fullName>
    </submittedName>
</protein>